<feature type="domain" description="GGDEF" evidence="5">
    <location>
        <begin position="512"/>
        <end position="649"/>
    </location>
</feature>
<evidence type="ECO:0000256" key="3">
    <source>
        <dbReference type="SAM" id="Phobius"/>
    </source>
</evidence>
<dbReference type="Proteomes" id="UP001238603">
    <property type="component" value="Unassembled WGS sequence"/>
</dbReference>
<evidence type="ECO:0000313" key="7">
    <source>
        <dbReference type="Proteomes" id="UP001238603"/>
    </source>
</evidence>
<dbReference type="CDD" id="cd01949">
    <property type="entry name" value="GGDEF"/>
    <property type="match status" value="1"/>
</dbReference>
<dbReference type="SMART" id="SM00267">
    <property type="entry name" value="GGDEF"/>
    <property type="match status" value="1"/>
</dbReference>
<dbReference type="RefSeq" id="WP_285980920.1">
    <property type="nucleotide sequence ID" value="NZ_JASVDS010000001.1"/>
</dbReference>
<organism evidence="6 7">
    <name type="scientific">Roseateles subflavus</name>
    <dbReference type="NCBI Taxonomy" id="3053353"/>
    <lineage>
        <taxon>Bacteria</taxon>
        <taxon>Pseudomonadati</taxon>
        <taxon>Pseudomonadota</taxon>
        <taxon>Betaproteobacteria</taxon>
        <taxon>Burkholderiales</taxon>
        <taxon>Sphaerotilaceae</taxon>
        <taxon>Roseateles</taxon>
    </lineage>
</organism>
<dbReference type="InterPro" id="IPR019734">
    <property type="entry name" value="TPR_rpt"/>
</dbReference>
<dbReference type="Gene3D" id="3.30.70.270">
    <property type="match status" value="1"/>
</dbReference>
<comment type="caution">
    <text evidence="6">The sequence shown here is derived from an EMBL/GenBank/DDBJ whole genome shotgun (WGS) entry which is preliminary data.</text>
</comment>
<comment type="catalytic activity">
    <reaction evidence="2">
        <text>2 GTP = 3',3'-c-di-GMP + 2 diphosphate</text>
        <dbReference type="Rhea" id="RHEA:24898"/>
        <dbReference type="ChEBI" id="CHEBI:33019"/>
        <dbReference type="ChEBI" id="CHEBI:37565"/>
        <dbReference type="ChEBI" id="CHEBI:58805"/>
        <dbReference type="EC" id="2.7.7.65"/>
    </reaction>
</comment>
<keyword evidence="7" id="KW-1185">Reference proteome</keyword>
<dbReference type="Gene3D" id="1.25.40.10">
    <property type="entry name" value="Tetratricopeptide repeat domain"/>
    <property type="match status" value="2"/>
</dbReference>
<dbReference type="InterPro" id="IPR000160">
    <property type="entry name" value="GGDEF_dom"/>
</dbReference>
<dbReference type="InterPro" id="IPR050469">
    <property type="entry name" value="Diguanylate_Cyclase"/>
</dbReference>
<evidence type="ECO:0000259" key="5">
    <source>
        <dbReference type="PROSITE" id="PS50887"/>
    </source>
</evidence>
<dbReference type="PANTHER" id="PTHR45138:SF9">
    <property type="entry name" value="DIGUANYLATE CYCLASE DGCM-RELATED"/>
    <property type="match status" value="1"/>
</dbReference>
<keyword evidence="4" id="KW-0732">Signal</keyword>
<proteinExistence type="predicted"/>
<dbReference type="PANTHER" id="PTHR45138">
    <property type="entry name" value="REGULATORY COMPONENTS OF SENSORY TRANSDUCTION SYSTEM"/>
    <property type="match status" value="1"/>
</dbReference>
<evidence type="ECO:0000256" key="4">
    <source>
        <dbReference type="SAM" id="SignalP"/>
    </source>
</evidence>
<keyword evidence="6" id="KW-0548">Nucleotidyltransferase</keyword>
<dbReference type="NCBIfam" id="TIGR00254">
    <property type="entry name" value="GGDEF"/>
    <property type="match status" value="1"/>
</dbReference>
<evidence type="ECO:0000256" key="2">
    <source>
        <dbReference type="ARBA" id="ARBA00034247"/>
    </source>
</evidence>
<sequence length="690" mass="77104">MSTRPRFAPNRWCLRLVCGVLALGLAACQPDARTDAASVASPEVLARLDALDPDLRLRPREIDDELRELSAQQPPGSASRLAVLGLRAVVLARVDEAARYEDLREQLAQWPGREDPRVATTLRLTEAVMEARRAALSNQGQKLRKILGILDEIDETGQPQRQLLTLWEMRAGVFTEQGEFDKALRAGHRVLELSDGPIATLTRRVYARLQLAAIYAAAQQFDQAVKTQAEAEQLAAGDKRPLLRYFVAVNRGSIYQDRDRAITEAASQAALEAARETGFDDLIANALANRADDFLRKKEWASAIALTTEAVRLAQKRNDVYAAALGRHNLGIALMHTGQITQGRQEIEAGFKQAAEAGAATGMDALYEEYGRALQEVGLTQDAVQAYLKERQFRRQLYRDDLRKTVLEAQEALEADRRSREIELLNRDMSLKNEQLRASQLEFRLWLLMGGCVLAAGVLLLMAYRRVRRTNMALQSTNERLKVQSERDPLTGLANRRHFQAAIRQREEQDLLRGSVFLIDIDHFKRINDNFGHAAGDTVLVDVSRRLRQALREDDLVVRWGGEEFLIVIKSSDPVFAQHLGQRLLEAIGGQAVVHERHTIPVTASIGFASFPIEPHGVSLHWERAIDMVDTLMYMAKAHGRNKAYGLQWADAADGDALLALSEQMEAAWHDGKVRLSTPAGPAQWTEPRP</sequence>
<dbReference type="InterPro" id="IPR043128">
    <property type="entry name" value="Rev_trsase/Diguanyl_cyclase"/>
</dbReference>
<reference evidence="6 7" key="1">
    <citation type="submission" date="2023-06" db="EMBL/GenBank/DDBJ databases">
        <title>Pelomonas sp. APW6 16S ribosomal RNA gene genome sequencing and assembly.</title>
        <authorList>
            <person name="Woo H."/>
        </authorList>
    </citation>
    <scope>NUCLEOTIDE SEQUENCE [LARGE SCALE GENOMIC DNA]</scope>
    <source>
        <strain evidence="6 7">APW6</strain>
    </source>
</reference>
<dbReference type="EC" id="2.7.7.65" evidence="1"/>
<evidence type="ECO:0000313" key="6">
    <source>
        <dbReference type="EMBL" id="MDL5030793.1"/>
    </source>
</evidence>
<keyword evidence="6" id="KW-0808">Transferase</keyword>
<gene>
    <name evidence="6" type="ORF">QRD43_02650</name>
</gene>
<dbReference type="SMART" id="SM00028">
    <property type="entry name" value="TPR"/>
    <property type="match status" value="3"/>
</dbReference>
<name>A0ABT7LD64_9BURK</name>
<keyword evidence="3" id="KW-1133">Transmembrane helix</keyword>
<dbReference type="GO" id="GO:0052621">
    <property type="term" value="F:diguanylate cyclase activity"/>
    <property type="evidence" value="ECO:0007669"/>
    <property type="project" value="UniProtKB-EC"/>
</dbReference>
<dbReference type="SUPFAM" id="SSF55073">
    <property type="entry name" value="Nucleotide cyclase"/>
    <property type="match status" value="1"/>
</dbReference>
<keyword evidence="3" id="KW-0812">Transmembrane</keyword>
<keyword evidence="3" id="KW-0472">Membrane</keyword>
<feature type="transmembrane region" description="Helical" evidence="3">
    <location>
        <begin position="445"/>
        <end position="464"/>
    </location>
</feature>
<dbReference type="InterPro" id="IPR011990">
    <property type="entry name" value="TPR-like_helical_dom_sf"/>
</dbReference>
<accession>A0ABT7LD64</accession>
<protein>
    <recommendedName>
        <fullName evidence="1">diguanylate cyclase</fullName>
        <ecNumber evidence="1">2.7.7.65</ecNumber>
    </recommendedName>
</protein>
<dbReference type="Pfam" id="PF00990">
    <property type="entry name" value="GGDEF"/>
    <property type="match status" value="1"/>
</dbReference>
<dbReference type="PROSITE" id="PS50887">
    <property type="entry name" value="GGDEF"/>
    <property type="match status" value="1"/>
</dbReference>
<dbReference type="PROSITE" id="PS51257">
    <property type="entry name" value="PROKAR_LIPOPROTEIN"/>
    <property type="match status" value="1"/>
</dbReference>
<dbReference type="InterPro" id="IPR029787">
    <property type="entry name" value="Nucleotide_cyclase"/>
</dbReference>
<feature type="chain" id="PRO_5046627107" description="diguanylate cyclase" evidence="4">
    <location>
        <begin position="33"/>
        <end position="690"/>
    </location>
</feature>
<evidence type="ECO:0000256" key="1">
    <source>
        <dbReference type="ARBA" id="ARBA00012528"/>
    </source>
</evidence>
<dbReference type="EMBL" id="JASVDS010000001">
    <property type="protein sequence ID" value="MDL5030793.1"/>
    <property type="molecule type" value="Genomic_DNA"/>
</dbReference>
<feature type="signal peptide" evidence="4">
    <location>
        <begin position="1"/>
        <end position="32"/>
    </location>
</feature>
<dbReference type="SUPFAM" id="SSF48452">
    <property type="entry name" value="TPR-like"/>
    <property type="match status" value="1"/>
</dbReference>